<evidence type="ECO:0000313" key="2">
    <source>
        <dbReference type="EMBL" id="KAL2732061.1"/>
    </source>
</evidence>
<gene>
    <name evidence="2" type="ORF">V1478_004749</name>
</gene>
<dbReference type="EMBL" id="JAUDFV010000102">
    <property type="protein sequence ID" value="KAL2732061.1"/>
    <property type="molecule type" value="Genomic_DNA"/>
</dbReference>
<organism evidence="2 3">
    <name type="scientific">Vespula squamosa</name>
    <name type="common">Southern yellow jacket</name>
    <name type="synonym">Wasp</name>
    <dbReference type="NCBI Taxonomy" id="30214"/>
    <lineage>
        <taxon>Eukaryota</taxon>
        <taxon>Metazoa</taxon>
        <taxon>Ecdysozoa</taxon>
        <taxon>Arthropoda</taxon>
        <taxon>Hexapoda</taxon>
        <taxon>Insecta</taxon>
        <taxon>Pterygota</taxon>
        <taxon>Neoptera</taxon>
        <taxon>Endopterygota</taxon>
        <taxon>Hymenoptera</taxon>
        <taxon>Apocrita</taxon>
        <taxon>Aculeata</taxon>
        <taxon>Vespoidea</taxon>
        <taxon>Vespidae</taxon>
        <taxon>Vespinae</taxon>
        <taxon>Vespula</taxon>
    </lineage>
</organism>
<evidence type="ECO:0000256" key="1">
    <source>
        <dbReference type="SAM" id="MobiDB-lite"/>
    </source>
</evidence>
<dbReference type="AlphaFoldDB" id="A0ABD2BH25"/>
<proteinExistence type="predicted"/>
<name>A0ABD2BH25_VESSQ</name>
<accession>A0ABD2BH25</accession>
<keyword evidence="3" id="KW-1185">Reference proteome</keyword>
<comment type="caution">
    <text evidence="2">The sequence shown here is derived from an EMBL/GenBank/DDBJ whole genome shotgun (WGS) entry which is preliminary data.</text>
</comment>
<evidence type="ECO:0000313" key="3">
    <source>
        <dbReference type="Proteomes" id="UP001607302"/>
    </source>
</evidence>
<feature type="region of interest" description="Disordered" evidence="1">
    <location>
        <begin position="89"/>
        <end position="120"/>
    </location>
</feature>
<dbReference type="Proteomes" id="UP001607302">
    <property type="component" value="Unassembled WGS sequence"/>
</dbReference>
<sequence>MRGVARVQHVAVHPTIYFRTCEEVDVRAQATSYIETINSPDRRANVYKHPDPVIRGPSANRWIEGPSGRRHVLGDLFDAARKVTIGHCRERERERKRRTGYLPPRRTQPRASRRGPPSMEEVPIMSNAREAQFSEIESTFGFLNKIPRESKSGQDPSHYVRGLIVMQKLEMANEMIEVSVSKATVRSIEAGLFVEWPRAA</sequence>
<protein>
    <submittedName>
        <fullName evidence="2">Uncharacterized protein</fullName>
    </submittedName>
</protein>
<reference evidence="2 3" key="1">
    <citation type="journal article" date="2024" name="Ann. Entomol. Soc. Am.">
        <title>Genomic analyses of the southern and eastern yellowjacket wasps (Hymenoptera: Vespidae) reveal evolutionary signatures of social life.</title>
        <authorList>
            <person name="Catto M.A."/>
            <person name="Caine P.B."/>
            <person name="Orr S.E."/>
            <person name="Hunt B.G."/>
            <person name="Goodisman M.A.D."/>
        </authorList>
    </citation>
    <scope>NUCLEOTIDE SEQUENCE [LARGE SCALE GENOMIC DNA]</scope>
    <source>
        <strain evidence="2">233</strain>
        <tissue evidence="2">Head and thorax</tissue>
    </source>
</reference>